<evidence type="ECO:0000256" key="8">
    <source>
        <dbReference type="RuleBase" id="RU368032"/>
    </source>
</evidence>
<dbReference type="SUPFAM" id="SSF142897">
    <property type="entry name" value="TFB5-like"/>
    <property type="match status" value="1"/>
</dbReference>
<keyword evidence="4 8" id="KW-0805">Transcription regulation</keyword>
<dbReference type="GO" id="GO:0000439">
    <property type="term" value="C:transcription factor TFIIH core complex"/>
    <property type="evidence" value="ECO:0007669"/>
    <property type="project" value="UniProtKB-UniRule"/>
</dbReference>
<reference evidence="11" key="3">
    <citation type="submission" date="2020-10" db="UniProtKB">
        <authorList>
            <consortium name="WormBaseParasite"/>
        </authorList>
    </citation>
    <scope>IDENTIFICATION</scope>
</reference>
<comment type="subunit">
    <text evidence="8">Component of the 7-subunit TFIIH core complex.</text>
</comment>
<keyword evidence="3 8" id="KW-0227">DNA damage</keyword>
<keyword evidence="6 8" id="KW-0234">DNA repair</keyword>
<comment type="subcellular location">
    <subcellularLocation>
        <location evidence="1 8">Nucleus</location>
    </subcellularLocation>
</comment>
<evidence type="ECO:0000313" key="10">
    <source>
        <dbReference type="Proteomes" id="UP000492820"/>
    </source>
</evidence>
<dbReference type="Proteomes" id="UP000492820">
    <property type="component" value="Unassembled WGS sequence"/>
</dbReference>
<keyword evidence="5 8" id="KW-0804">Transcription</keyword>
<dbReference type="GO" id="GO:0006294">
    <property type="term" value="P:nucleotide-excision repair, preincision complex assembly"/>
    <property type="evidence" value="ECO:0007669"/>
    <property type="project" value="TreeGrafter"/>
</dbReference>
<dbReference type="PANTHER" id="PTHR28580">
    <property type="entry name" value="GENERAL TRANSCRIPTION FACTOR IIH SUBUNIT 5"/>
    <property type="match status" value="1"/>
</dbReference>
<evidence type="ECO:0000256" key="6">
    <source>
        <dbReference type="ARBA" id="ARBA00023204"/>
    </source>
</evidence>
<evidence type="ECO:0000256" key="5">
    <source>
        <dbReference type="ARBA" id="ARBA00023163"/>
    </source>
</evidence>
<protein>
    <recommendedName>
        <fullName evidence="8">General transcription and DNA repair factor IIH subunit TFB5</fullName>
    </recommendedName>
</protein>
<gene>
    <name evidence="9" type="ORF">EgrG_000167000</name>
</gene>
<dbReference type="WBParaSite" id="EgrG_000167000">
    <property type="protein sequence ID" value="EgrG_000167000"/>
    <property type="gene ID" value="EgrG_000167000"/>
</dbReference>
<keyword evidence="7 8" id="KW-0539">Nucleus</keyword>
<dbReference type="Gene3D" id="3.30.70.1220">
    <property type="entry name" value="TFB5-like"/>
    <property type="match status" value="1"/>
</dbReference>
<dbReference type="AlphaFoldDB" id="A0A068WMF6"/>
<dbReference type="SMART" id="SM01395">
    <property type="entry name" value="Tbf5"/>
    <property type="match status" value="1"/>
</dbReference>
<evidence type="ECO:0000313" key="11">
    <source>
        <dbReference type="WBParaSite" id="EgrG_000167000"/>
    </source>
</evidence>
<organism evidence="9">
    <name type="scientific">Echinococcus granulosus</name>
    <name type="common">Hydatid tapeworm</name>
    <dbReference type="NCBI Taxonomy" id="6210"/>
    <lineage>
        <taxon>Eukaryota</taxon>
        <taxon>Metazoa</taxon>
        <taxon>Spiralia</taxon>
        <taxon>Lophotrochozoa</taxon>
        <taxon>Platyhelminthes</taxon>
        <taxon>Cestoda</taxon>
        <taxon>Eucestoda</taxon>
        <taxon>Cyclophyllidea</taxon>
        <taxon>Taeniidae</taxon>
        <taxon>Echinococcus</taxon>
        <taxon>Echinococcus granulosus group</taxon>
    </lineage>
</organism>
<dbReference type="InterPro" id="IPR009400">
    <property type="entry name" value="TFIIH_TTDA/Tfb5"/>
</dbReference>
<name>A0A068WMF6_ECHGR</name>
<comment type="function">
    <text evidence="8">In NER, TFIIH acts by opening DNA around the lesion to allow the excision of the damaged oligonucleotide and its replacement by a new DNA fragment. In transcription, TFIIH has an essential role in transcription initiation. When the pre-initiation complex (PIC) has been established, TFIIH is required for promoter opening and promoter escape.</text>
</comment>
<dbReference type="EMBL" id="LK028583">
    <property type="protein sequence ID" value="CDS21277.1"/>
    <property type="molecule type" value="Genomic_DNA"/>
</dbReference>
<dbReference type="PANTHER" id="PTHR28580:SF1">
    <property type="entry name" value="GENERAL TRANSCRIPTION FACTOR IIH SUBUNIT 5"/>
    <property type="match status" value="1"/>
</dbReference>
<evidence type="ECO:0000256" key="3">
    <source>
        <dbReference type="ARBA" id="ARBA00022763"/>
    </source>
</evidence>
<dbReference type="GO" id="GO:0006367">
    <property type="term" value="P:transcription initiation at RNA polymerase II promoter"/>
    <property type="evidence" value="ECO:0007669"/>
    <property type="project" value="UniProtKB-UniRule"/>
</dbReference>
<evidence type="ECO:0000256" key="1">
    <source>
        <dbReference type="ARBA" id="ARBA00004123"/>
    </source>
</evidence>
<evidence type="ECO:0000256" key="2">
    <source>
        <dbReference type="ARBA" id="ARBA00007470"/>
    </source>
</evidence>
<dbReference type="Pfam" id="PF06331">
    <property type="entry name" value="Tfb5"/>
    <property type="match status" value="1"/>
</dbReference>
<proteinExistence type="inferred from homology"/>
<accession>A0A068WMF6</accession>
<reference evidence="9 10" key="1">
    <citation type="journal article" date="2013" name="Nature">
        <title>The genomes of four tapeworm species reveal adaptations to parasitism.</title>
        <authorList>
            <person name="Tsai I.J."/>
            <person name="Zarowiecki M."/>
            <person name="Holroyd N."/>
            <person name="Garciarrubio A."/>
            <person name="Sanchez-Flores A."/>
            <person name="Brooks K.L."/>
            <person name="Tracey A."/>
            <person name="Bobes R.J."/>
            <person name="Fragoso G."/>
            <person name="Sciutto E."/>
            <person name="Aslett M."/>
            <person name="Beasley H."/>
            <person name="Bennett H.M."/>
            <person name="Cai J."/>
            <person name="Camicia F."/>
            <person name="Clark R."/>
            <person name="Cucher M."/>
            <person name="De Silva N."/>
            <person name="Day T.A."/>
            <person name="Deplazes P."/>
            <person name="Estrada K."/>
            <person name="Fernandez C."/>
            <person name="Holland P.W."/>
            <person name="Hou J."/>
            <person name="Hu S."/>
            <person name="Huckvale T."/>
            <person name="Hung S.S."/>
            <person name="Kamenetzky L."/>
            <person name="Keane J.A."/>
            <person name="Kiss F."/>
            <person name="Koziol U."/>
            <person name="Lambert O."/>
            <person name="Liu K."/>
            <person name="Luo X."/>
            <person name="Luo Y."/>
            <person name="Macchiaroli N."/>
            <person name="Nichol S."/>
            <person name="Paps J."/>
            <person name="Parkinson J."/>
            <person name="Pouchkina-Stantcheva N."/>
            <person name="Riddiford N."/>
            <person name="Rosenzvit M."/>
            <person name="Salinas G."/>
            <person name="Wasmuth J.D."/>
            <person name="Zamanian M."/>
            <person name="Zheng Y."/>
            <person name="Cai X."/>
            <person name="Soberon X."/>
            <person name="Olson P.D."/>
            <person name="Laclette J.P."/>
            <person name="Brehm K."/>
            <person name="Berriman M."/>
            <person name="Garciarrubio A."/>
            <person name="Bobes R.J."/>
            <person name="Fragoso G."/>
            <person name="Sanchez-Flores A."/>
            <person name="Estrada K."/>
            <person name="Cevallos M.A."/>
            <person name="Morett E."/>
            <person name="Gonzalez V."/>
            <person name="Portillo T."/>
            <person name="Ochoa-Leyva A."/>
            <person name="Jose M.V."/>
            <person name="Sciutto E."/>
            <person name="Landa A."/>
            <person name="Jimenez L."/>
            <person name="Valdes V."/>
            <person name="Carrero J.C."/>
            <person name="Larralde C."/>
            <person name="Morales-Montor J."/>
            <person name="Limon-Lason J."/>
            <person name="Soberon X."/>
            <person name="Laclette J.P."/>
        </authorList>
    </citation>
    <scope>NUCLEOTIDE SEQUENCE [LARGE SCALE GENOMIC DNA]</scope>
</reference>
<reference evidence="9" key="2">
    <citation type="submission" date="2014-06" db="EMBL/GenBank/DDBJ databases">
        <authorList>
            <person name="Aslett M."/>
        </authorList>
    </citation>
    <scope>NUCLEOTIDE SEQUENCE</scope>
</reference>
<evidence type="ECO:0000313" key="9">
    <source>
        <dbReference type="EMBL" id="CDS21277.1"/>
    </source>
</evidence>
<dbReference type="OrthoDB" id="354at2759"/>
<comment type="similarity">
    <text evidence="2 8">Belongs to the TFB5 family.</text>
</comment>
<dbReference type="InterPro" id="IPR035935">
    <property type="entry name" value="TFB5-like_sf"/>
</dbReference>
<evidence type="ECO:0000256" key="4">
    <source>
        <dbReference type="ARBA" id="ARBA00023015"/>
    </source>
</evidence>
<dbReference type="GO" id="GO:0005675">
    <property type="term" value="C:transcription factor TFIIH holo complex"/>
    <property type="evidence" value="ECO:0007669"/>
    <property type="project" value="TreeGrafter"/>
</dbReference>
<evidence type="ECO:0000256" key="7">
    <source>
        <dbReference type="ARBA" id="ARBA00023242"/>
    </source>
</evidence>
<sequence length="87" mass="9863">MPKLCTDSLHHTKVALVLVRSSYAKCDPAMKQFLTYLSENLIIGSRFVLSDLDDSHIFIDPVVLPRLQAKVDDLMEKLSFPLVTEDE</sequence>